<feature type="transmembrane region" description="Helical" evidence="6">
    <location>
        <begin position="162"/>
        <end position="182"/>
    </location>
</feature>
<feature type="transmembrane region" description="Helical" evidence="6">
    <location>
        <begin position="202"/>
        <end position="222"/>
    </location>
</feature>
<keyword evidence="4 6" id="KW-1133">Transmembrane helix</keyword>
<dbReference type="Pfam" id="PF13520">
    <property type="entry name" value="AA_permease_2"/>
    <property type="match status" value="1"/>
</dbReference>
<evidence type="ECO:0000313" key="8">
    <source>
        <dbReference type="Proteomes" id="UP000712713"/>
    </source>
</evidence>
<gene>
    <name evidence="7" type="ORF">K8V15_10665</name>
</gene>
<reference evidence="7" key="2">
    <citation type="submission" date="2021-09" db="EMBL/GenBank/DDBJ databases">
        <authorList>
            <person name="Gilroy R."/>
        </authorList>
    </citation>
    <scope>NUCLEOTIDE SEQUENCE</scope>
    <source>
        <strain evidence="7">ChiGjej3B3-7470</strain>
    </source>
</reference>
<evidence type="ECO:0000256" key="5">
    <source>
        <dbReference type="ARBA" id="ARBA00023136"/>
    </source>
</evidence>
<keyword evidence="2" id="KW-1003">Cell membrane</keyword>
<dbReference type="Proteomes" id="UP000712713">
    <property type="component" value="Unassembled WGS sequence"/>
</dbReference>
<accession>A0A921JRD9</accession>
<feature type="transmembrane region" description="Helical" evidence="6">
    <location>
        <begin position="356"/>
        <end position="380"/>
    </location>
</feature>
<evidence type="ECO:0000256" key="4">
    <source>
        <dbReference type="ARBA" id="ARBA00022989"/>
    </source>
</evidence>
<proteinExistence type="predicted"/>
<dbReference type="AlphaFoldDB" id="A0A921JRD9"/>
<feature type="transmembrane region" description="Helical" evidence="6">
    <location>
        <begin position="279"/>
        <end position="310"/>
    </location>
</feature>
<feature type="transmembrane region" description="Helical" evidence="6">
    <location>
        <begin position="234"/>
        <end position="259"/>
    </location>
</feature>
<keyword evidence="3 6" id="KW-0812">Transmembrane</keyword>
<dbReference type="GO" id="GO:0005886">
    <property type="term" value="C:plasma membrane"/>
    <property type="evidence" value="ECO:0007669"/>
    <property type="project" value="UniProtKB-SubCell"/>
</dbReference>
<comment type="subcellular location">
    <subcellularLocation>
        <location evidence="1">Cell membrane</location>
        <topology evidence="1">Multi-pass membrane protein</topology>
    </subcellularLocation>
</comment>
<organism evidence="7 8">
    <name type="scientific">Tessaracoccus flavescens</name>
    <dbReference type="NCBI Taxonomy" id="399497"/>
    <lineage>
        <taxon>Bacteria</taxon>
        <taxon>Bacillati</taxon>
        <taxon>Actinomycetota</taxon>
        <taxon>Actinomycetes</taxon>
        <taxon>Propionibacteriales</taxon>
        <taxon>Propionibacteriaceae</taxon>
        <taxon>Tessaracoccus</taxon>
    </lineage>
</organism>
<dbReference type="PIRSF" id="PIRSF006060">
    <property type="entry name" value="AA_transporter"/>
    <property type="match status" value="1"/>
</dbReference>
<dbReference type="PANTHER" id="PTHR42770:SF7">
    <property type="entry name" value="MEMBRANE PROTEIN"/>
    <property type="match status" value="1"/>
</dbReference>
<comment type="caution">
    <text evidence="7">The sequence shown here is derived from an EMBL/GenBank/DDBJ whole genome shotgun (WGS) entry which is preliminary data.</text>
</comment>
<dbReference type="InterPro" id="IPR002293">
    <property type="entry name" value="AA/rel_permease1"/>
</dbReference>
<keyword evidence="5 6" id="KW-0472">Membrane</keyword>
<evidence type="ECO:0000256" key="2">
    <source>
        <dbReference type="ARBA" id="ARBA00022475"/>
    </source>
</evidence>
<dbReference type="EMBL" id="DYZF01000272">
    <property type="protein sequence ID" value="HJE52414.1"/>
    <property type="molecule type" value="Genomic_DNA"/>
</dbReference>
<feature type="transmembrane region" description="Helical" evidence="6">
    <location>
        <begin position="128"/>
        <end position="150"/>
    </location>
</feature>
<dbReference type="GO" id="GO:0022857">
    <property type="term" value="F:transmembrane transporter activity"/>
    <property type="evidence" value="ECO:0007669"/>
    <property type="project" value="InterPro"/>
</dbReference>
<feature type="transmembrane region" description="Helical" evidence="6">
    <location>
        <begin position="387"/>
        <end position="405"/>
    </location>
</feature>
<name>A0A921JRD9_9ACTN</name>
<sequence length="444" mass="46701">MHRLRRIDVIALVVGSIIGWGSFTLPGTRFLQNSGVIDTAIGLGIGALAVVFIQAGYHVMLEHHPDEGGEFGYAHRHLGRTHGFIVGWSLLLAYISLVGLNGTAFVLVLKRIFGDAVSVGYLYSVAGYPVYVSDIVIASAIMIVFAWLNIRGLRGSARIQNLLVLALVGNVVALFVLMLILVNLEPFTATYVAGWAVSWPRIASVVAIVPFLFVGFDVIPQVSRDLGFEPARATRLAVVGIIVGALLYATLNTMTGLIFSPSEVDGVDWPTGAAVQAVLGPVGLGALTVALAGAVLGGINAFTLASSKLIASLSRHRFLPAVFERRNDAGVFHAAVWFVLAISLVAPWAGREVVNYIVNMCSALTAVAYLYTCAISVGVAEKGRAKALSAVGALAALGFLGLLLTPESPGQLGTLEFVALGIWVAAGAVVFLVATVRRTPSTAE</sequence>
<evidence type="ECO:0000256" key="3">
    <source>
        <dbReference type="ARBA" id="ARBA00022692"/>
    </source>
</evidence>
<feature type="transmembrane region" description="Helical" evidence="6">
    <location>
        <begin position="417"/>
        <end position="436"/>
    </location>
</feature>
<feature type="transmembrane region" description="Helical" evidence="6">
    <location>
        <begin position="40"/>
        <end position="61"/>
    </location>
</feature>
<dbReference type="Gene3D" id="1.20.1740.10">
    <property type="entry name" value="Amino acid/polyamine transporter I"/>
    <property type="match status" value="1"/>
</dbReference>
<dbReference type="PANTHER" id="PTHR42770">
    <property type="entry name" value="AMINO ACID TRANSPORTER-RELATED"/>
    <property type="match status" value="1"/>
</dbReference>
<evidence type="ECO:0000256" key="1">
    <source>
        <dbReference type="ARBA" id="ARBA00004651"/>
    </source>
</evidence>
<feature type="transmembrane region" description="Helical" evidence="6">
    <location>
        <begin position="331"/>
        <end position="350"/>
    </location>
</feature>
<protein>
    <submittedName>
        <fullName evidence="7">APC family permease</fullName>
    </submittedName>
</protein>
<evidence type="ECO:0000313" key="7">
    <source>
        <dbReference type="EMBL" id="HJE52414.1"/>
    </source>
</evidence>
<feature type="transmembrane region" description="Helical" evidence="6">
    <location>
        <begin position="82"/>
        <end position="108"/>
    </location>
</feature>
<reference evidence="7" key="1">
    <citation type="journal article" date="2021" name="PeerJ">
        <title>Extensive microbial diversity within the chicken gut microbiome revealed by metagenomics and culture.</title>
        <authorList>
            <person name="Gilroy R."/>
            <person name="Ravi A."/>
            <person name="Getino M."/>
            <person name="Pursley I."/>
            <person name="Horton D.L."/>
            <person name="Alikhan N.F."/>
            <person name="Baker D."/>
            <person name="Gharbi K."/>
            <person name="Hall N."/>
            <person name="Watson M."/>
            <person name="Adriaenssens E.M."/>
            <person name="Foster-Nyarko E."/>
            <person name="Jarju S."/>
            <person name="Secka A."/>
            <person name="Antonio M."/>
            <person name="Oren A."/>
            <person name="Chaudhuri R.R."/>
            <person name="La Ragione R."/>
            <person name="Hildebrand F."/>
            <person name="Pallen M.J."/>
        </authorList>
    </citation>
    <scope>NUCLEOTIDE SEQUENCE</scope>
    <source>
        <strain evidence="7">ChiGjej3B3-7470</strain>
    </source>
</reference>
<dbReference type="InterPro" id="IPR050367">
    <property type="entry name" value="APC_superfamily"/>
</dbReference>
<feature type="transmembrane region" description="Helical" evidence="6">
    <location>
        <begin position="7"/>
        <end position="28"/>
    </location>
</feature>
<evidence type="ECO:0000256" key="6">
    <source>
        <dbReference type="SAM" id="Phobius"/>
    </source>
</evidence>